<accession>A0A6A6SDN9</accession>
<evidence type="ECO:0000256" key="1">
    <source>
        <dbReference type="SAM" id="MobiDB-lite"/>
    </source>
</evidence>
<gene>
    <name evidence="2" type="ORF">P280DRAFT_173222</name>
</gene>
<evidence type="ECO:0000313" key="3">
    <source>
        <dbReference type="Proteomes" id="UP000799753"/>
    </source>
</evidence>
<proteinExistence type="predicted"/>
<feature type="compositionally biased region" description="Basic and acidic residues" evidence="1">
    <location>
        <begin position="88"/>
        <end position="98"/>
    </location>
</feature>
<keyword evidence="3" id="KW-1185">Reference proteome</keyword>
<dbReference type="AlphaFoldDB" id="A0A6A6SDN9"/>
<dbReference type="Proteomes" id="UP000799753">
    <property type="component" value="Unassembled WGS sequence"/>
</dbReference>
<dbReference type="EMBL" id="MU006778">
    <property type="protein sequence ID" value="KAF2644508.1"/>
    <property type="molecule type" value="Genomic_DNA"/>
</dbReference>
<protein>
    <submittedName>
        <fullName evidence="2">Uncharacterized protein</fullName>
    </submittedName>
</protein>
<organism evidence="2 3">
    <name type="scientific">Massarina eburnea CBS 473.64</name>
    <dbReference type="NCBI Taxonomy" id="1395130"/>
    <lineage>
        <taxon>Eukaryota</taxon>
        <taxon>Fungi</taxon>
        <taxon>Dikarya</taxon>
        <taxon>Ascomycota</taxon>
        <taxon>Pezizomycotina</taxon>
        <taxon>Dothideomycetes</taxon>
        <taxon>Pleosporomycetidae</taxon>
        <taxon>Pleosporales</taxon>
        <taxon>Massarineae</taxon>
        <taxon>Massarinaceae</taxon>
        <taxon>Massarina</taxon>
    </lineage>
</organism>
<evidence type="ECO:0000313" key="2">
    <source>
        <dbReference type="EMBL" id="KAF2644508.1"/>
    </source>
</evidence>
<name>A0A6A6SDN9_9PLEO</name>
<feature type="region of interest" description="Disordered" evidence="1">
    <location>
        <begin position="88"/>
        <end position="111"/>
    </location>
</feature>
<sequence>MYVLIPFIAEMVTRLLGGVVMSLLAVFPVALAPQHPVCDTNPDGQCQGRIGTRPAGDSLTRQHTSKAQDLESSIIPAVSEHLPEHSHIECGHHSSNDLRRRRHVRSSTTENEYPCLAPSAVLSQPRRRERQYKLGRLRHRHRCWRP</sequence>
<reference evidence="2" key="1">
    <citation type="journal article" date="2020" name="Stud. Mycol.">
        <title>101 Dothideomycetes genomes: a test case for predicting lifestyles and emergence of pathogens.</title>
        <authorList>
            <person name="Haridas S."/>
            <person name="Albert R."/>
            <person name="Binder M."/>
            <person name="Bloem J."/>
            <person name="Labutti K."/>
            <person name="Salamov A."/>
            <person name="Andreopoulos B."/>
            <person name="Baker S."/>
            <person name="Barry K."/>
            <person name="Bills G."/>
            <person name="Bluhm B."/>
            <person name="Cannon C."/>
            <person name="Castanera R."/>
            <person name="Culley D."/>
            <person name="Daum C."/>
            <person name="Ezra D."/>
            <person name="Gonzalez J."/>
            <person name="Henrissat B."/>
            <person name="Kuo A."/>
            <person name="Liang C."/>
            <person name="Lipzen A."/>
            <person name="Lutzoni F."/>
            <person name="Magnuson J."/>
            <person name="Mondo S."/>
            <person name="Nolan M."/>
            <person name="Ohm R."/>
            <person name="Pangilinan J."/>
            <person name="Park H.-J."/>
            <person name="Ramirez L."/>
            <person name="Alfaro M."/>
            <person name="Sun H."/>
            <person name="Tritt A."/>
            <person name="Yoshinaga Y."/>
            <person name="Zwiers L.-H."/>
            <person name="Turgeon B."/>
            <person name="Goodwin S."/>
            <person name="Spatafora J."/>
            <person name="Crous P."/>
            <person name="Grigoriev I."/>
        </authorList>
    </citation>
    <scope>NUCLEOTIDE SEQUENCE</scope>
    <source>
        <strain evidence="2">CBS 473.64</strain>
    </source>
</reference>